<keyword evidence="3" id="KW-1185">Reference proteome</keyword>
<sequence length="99" mass="10741">MERKTEGGEDKLEGAYGGPVKGSIVLGRGAELIRRPNSNQRASEADGNQRGKAERKGGEEQASHSPSATKPFGRGPHKRRKERKAKLVMTSSRQNLTEG</sequence>
<accession>A0AA88NZS7</accession>
<dbReference type="AlphaFoldDB" id="A0AA88NZS7"/>
<feature type="compositionally biased region" description="Basic residues" evidence="1">
    <location>
        <begin position="75"/>
        <end position="86"/>
    </location>
</feature>
<feature type="region of interest" description="Disordered" evidence="1">
    <location>
        <begin position="1"/>
        <end position="99"/>
    </location>
</feature>
<feature type="compositionally biased region" description="Polar residues" evidence="1">
    <location>
        <begin position="89"/>
        <end position="99"/>
    </location>
</feature>
<feature type="compositionally biased region" description="Basic and acidic residues" evidence="1">
    <location>
        <begin position="1"/>
        <end position="13"/>
    </location>
</feature>
<organism evidence="2 3">
    <name type="scientific">Cirrhinus molitorella</name>
    <name type="common">mud carp</name>
    <dbReference type="NCBI Taxonomy" id="172907"/>
    <lineage>
        <taxon>Eukaryota</taxon>
        <taxon>Metazoa</taxon>
        <taxon>Chordata</taxon>
        <taxon>Craniata</taxon>
        <taxon>Vertebrata</taxon>
        <taxon>Euteleostomi</taxon>
        <taxon>Actinopterygii</taxon>
        <taxon>Neopterygii</taxon>
        <taxon>Teleostei</taxon>
        <taxon>Ostariophysi</taxon>
        <taxon>Cypriniformes</taxon>
        <taxon>Cyprinidae</taxon>
        <taxon>Labeoninae</taxon>
        <taxon>Labeonini</taxon>
        <taxon>Cirrhinus</taxon>
    </lineage>
</organism>
<name>A0AA88NZS7_9TELE</name>
<proteinExistence type="predicted"/>
<dbReference type="EMBL" id="JAUYZG010000023">
    <property type="protein sequence ID" value="KAK2870821.1"/>
    <property type="molecule type" value="Genomic_DNA"/>
</dbReference>
<gene>
    <name evidence="2" type="ORF">Q8A67_023348</name>
</gene>
<evidence type="ECO:0000256" key="1">
    <source>
        <dbReference type="SAM" id="MobiDB-lite"/>
    </source>
</evidence>
<protein>
    <submittedName>
        <fullName evidence="2">Uncharacterized protein</fullName>
    </submittedName>
</protein>
<dbReference type="Proteomes" id="UP001187343">
    <property type="component" value="Unassembled WGS sequence"/>
</dbReference>
<evidence type="ECO:0000313" key="2">
    <source>
        <dbReference type="EMBL" id="KAK2870821.1"/>
    </source>
</evidence>
<reference evidence="2" key="1">
    <citation type="submission" date="2023-08" db="EMBL/GenBank/DDBJ databases">
        <title>Chromosome-level Genome Assembly of mud carp (Cirrhinus molitorella).</title>
        <authorList>
            <person name="Liu H."/>
        </authorList>
    </citation>
    <scope>NUCLEOTIDE SEQUENCE</scope>
    <source>
        <strain evidence="2">Prfri</strain>
        <tissue evidence="2">Muscle</tissue>
    </source>
</reference>
<evidence type="ECO:0000313" key="3">
    <source>
        <dbReference type="Proteomes" id="UP001187343"/>
    </source>
</evidence>
<feature type="compositionally biased region" description="Basic and acidic residues" evidence="1">
    <location>
        <begin position="43"/>
        <end position="62"/>
    </location>
</feature>
<comment type="caution">
    <text evidence="2">The sequence shown here is derived from an EMBL/GenBank/DDBJ whole genome shotgun (WGS) entry which is preliminary data.</text>
</comment>